<feature type="region of interest" description="Disordered" evidence="1">
    <location>
        <begin position="77"/>
        <end position="96"/>
    </location>
</feature>
<evidence type="ECO:0000259" key="3">
    <source>
        <dbReference type="Pfam" id="PF13963"/>
    </source>
</evidence>
<comment type="caution">
    <text evidence="4">The sequence shown here is derived from an EMBL/GenBank/DDBJ whole genome shotgun (WGS) entry which is preliminary data.</text>
</comment>
<gene>
    <name evidence="4" type="ORF">D8674_004379</name>
</gene>
<dbReference type="InterPro" id="IPR029480">
    <property type="entry name" value="Transpos_assoc"/>
</dbReference>
<accession>A0A5N5FYI3</accession>
<reference evidence="4 5" key="1">
    <citation type="submission" date="2019-09" db="EMBL/GenBank/DDBJ databases">
        <authorList>
            <person name="Ou C."/>
        </authorList>
    </citation>
    <scope>NUCLEOTIDE SEQUENCE [LARGE SCALE GENOMIC DNA]</scope>
    <source>
        <strain evidence="4">S2</strain>
        <tissue evidence="4">Leaf</tissue>
    </source>
</reference>
<feature type="domain" description="Transposase-associated" evidence="3">
    <location>
        <begin position="1"/>
        <end position="71"/>
    </location>
</feature>
<reference evidence="4 5" key="3">
    <citation type="submission" date="2019-11" db="EMBL/GenBank/DDBJ databases">
        <title>A de novo genome assembly of a pear dwarfing rootstock.</title>
        <authorList>
            <person name="Wang F."/>
            <person name="Wang J."/>
            <person name="Li S."/>
            <person name="Zhang Y."/>
            <person name="Fang M."/>
            <person name="Ma L."/>
            <person name="Zhao Y."/>
            <person name="Jiang S."/>
        </authorList>
    </citation>
    <scope>NUCLEOTIDE SEQUENCE [LARGE SCALE GENOMIC DNA]</scope>
    <source>
        <strain evidence="4">S2</strain>
        <tissue evidence="4">Leaf</tissue>
    </source>
</reference>
<sequence length="350" mass="39575">MFLKHRFCDAFIACVNLFILAAKKHLNEEYKTHCPCRDCLNGNLHSLHVIRSHLYNSRFALHYKVWTLQGEFQESGSSAQIEDDSQNDSDSEDNDDNEMFEMLHDFQGPADMGTNFNATSGNDKSHASKYEYLFGKAQRELCPGCENFSVLSFIVELMHIKCFSFISNKHFDMLLNLLKRSHPKEASIPSTKNDAKKMPRKLGLGYESIHACKNDCALFWKTNEKLDKCPECGEPSEATTDNPQIRDAVVIPSSNTVAAIISSTNTQGSANGVLFYSKKMYERAKLKWEEMLSIKNETTLLDGIVTLTDDEIVLGVLGHKSGYFKGLSKSVSLEDTMLDKHLEEKLETQQ</sequence>
<evidence type="ECO:0000256" key="2">
    <source>
        <dbReference type="SAM" id="SignalP"/>
    </source>
</evidence>
<dbReference type="Proteomes" id="UP000327157">
    <property type="component" value="Chromosome 10"/>
</dbReference>
<feature type="chain" id="PRO_5024325974" description="Transposase-associated domain-containing protein" evidence="2">
    <location>
        <begin position="23"/>
        <end position="350"/>
    </location>
</feature>
<evidence type="ECO:0000313" key="5">
    <source>
        <dbReference type="Proteomes" id="UP000327157"/>
    </source>
</evidence>
<protein>
    <recommendedName>
        <fullName evidence="3">Transposase-associated domain-containing protein</fullName>
    </recommendedName>
</protein>
<dbReference type="OrthoDB" id="1932595at2759"/>
<keyword evidence="5" id="KW-1185">Reference proteome</keyword>
<evidence type="ECO:0000313" key="4">
    <source>
        <dbReference type="EMBL" id="KAB2603374.1"/>
    </source>
</evidence>
<name>A0A5N5FYI3_9ROSA</name>
<dbReference type="PANTHER" id="PTHR10775">
    <property type="entry name" value="OS08G0208400 PROTEIN"/>
    <property type="match status" value="1"/>
</dbReference>
<organism evidence="4 5">
    <name type="scientific">Pyrus ussuriensis x Pyrus communis</name>
    <dbReference type="NCBI Taxonomy" id="2448454"/>
    <lineage>
        <taxon>Eukaryota</taxon>
        <taxon>Viridiplantae</taxon>
        <taxon>Streptophyta</taxon>
        <taxon>Embryophyta</taxon>
        <taxon>Tracheophyta</taxon>
        <taxon>Spermatophyta</taxon>
        <taxon>Magnoliopsida</taxon>
        <taxon>eudicotyledons</taxon>
        <taxon>Gunneridae</taxon>
        <taxon>Pentapetalae</taxon>
        <taxon>rosids</taxon>
        <taxon>fabids</taxon>
        <taxon>Rosales</taxon>
        <taxon>Rosaceae</taxon>
        <taxon>Amygdaloideae</taxon>
        <taxon>Maleae</taxon>
        <taxon>Pyrus</taxon>
    </lineage>
</organism>
<feature type="signal peptide" evidence="2">
    <location>
        <begin position="1"/>
        <end position="22"/>
    </location>
</feature>
<proteinExistence type="predicted"/>
<reference evidence="5" key="2">
    <citation type="submission" date="2019-10" db="EMBL/GenBank/DDBJ databases">
        <title>A de novo genome assembly of a pear dwarfing rootstock.</title>
        <authorList>
            <person name="Wang F."/>
            <person name="Wang J."/>
            <person name="Li S."/>
            <person name="Zhang Y."/>
            <person name="Fang M."/>
            <person name="Ma L."/>
            <person name="Zhao Y."/>
            <person name="Jiang S."/>
        </authorList>
    </citation>
    <scope>NUCLEOTIDE SEQUENCE [LARGE SCALE GENOMIC DNA]</scope>
</reference>
<dbReference type="EMBL" id="SMOL01000695">
    <property type="protein sequence ID" value="KAB2603374.1"/>
    <property type="molecule type" value="Genomic_DNA"/>
</dbReference>
<dbReference type="AlphaFoldDB" id="A0A5N5FYI3"/>
<keyword evidence="2" id="KW-0732">Signal</keyword>
<dbReference type="Pfam" id="PF13963">
    <property type="entry name" value="Transpos_assoc"/>
    <property type="match status" value="1"/>
</dbReference>
<feature type="compositionally biased region" description="Acidic residues" evidence="1">
    <location>
        <begin position="81"/>
        <end position="96"/>
    </location>
</feature>
<evidence type="ECO:0000256" key="1">
    <source>
        <dbReference type="SAM" id="MobiDB-lite"/>
    </source>
</evidence>
<dbReference type="PANTHER" id="PTHR10775:SF185">
    <property type="entry name" value="OS08G0208400 PROTEIN"/>
    <property type="match status" value="1"/>
</dbReference>